<protein>
    <recommendedName>
        <fullName evidence="10">Ribosomal RNA small subunit methyltransferase E</fullName>
        <ecNumber evidence="10">2.1.1.193</ecNumber>
    </recommendedName>
</protein>
<comment type="similarity">
    <text evidence="2 10">Belongs to the RNA methyltransferase RsmE family.</text>
</comment>
<comment type="subcellular location">
    <subcellularLocation>
        <location evidence="1 10">Cytoplasm</location>
    </subcellularLocation>
</comment>
<dbReference type="OrthoDB" id="9815641at2"/>
<evidence type="ECO:0000256" key="4">
    <source>
        <dbReference type="ARBA" id="ARBA00022552"/>
    </source>
</evidence>
<dbReference type="InterPro" id="IPR015947">
    <property type="entry name" value="PUA-like_sf"/>
</dbReference>
<comment type="catalytic activity">
    <reaction evidence="9 10">
        <text>uridine(1498) in 16S rRNA + S-adenosyl-L-methionine = N(3)-methyluridine(1498) in 16S rRNA + S-adenosyl-L-homocysteine + H(+)</text>
        <dbReference type="Rhea" id="RHEA:42920"/>
        <dbReference type="Rhea" id="RHEA-COMP:10283"/>
        <dbReference type="Rhea" id="RHEA-COMP:10284"/>
        <dbReference type="ChEBI" id="CHEBI:15378"/>
        <dbReference type="ChEBI" id="CHEBI:57856"/>
        <dbReference type="ChEBI" id="CHEBI:59789"/>
        <dbReference type="ChEBI" id="CHEBI:65315"/>
        <dbReference type="ChEBI" id="CHEBI:74502"/>
        <dbReference type="EC" id="2.1.1.193"/>
    </reaction>
</comment>
<evidence type="ECO:0000256" key="9">
    <source>
        <dbReference type="ARBA" id="ARBA00047944"/>
    </source>
</evidence>
<evidence type="ECO:0000256" key="7">
    <source>
        <dbReference type="ARBA" id="ARBA00022691"/>
    </source>
</evidence>
<dbReference type="Pfam" id="PF20260">
    <property type="entry name" value="PUA_4"/>
    <property type="match status" value="1"/>
</dbReference>
<dbReference type="CDD" id="cd18084">
    <property type="entry name" value="RsmE-like"/>
    <property type="match status" value="1"/>
</dbReference>
<evidence type="ECO:0000256" key="8">
    <source>
        <dbReference type="ARBA" id="ARBA00025699"/>
    </source>
</evidence>
<feature type="domain" description="Ribosomal RNA small subunit methyltransferase E methyltransferase" evidence="11">
    <location>
        <begin position="73"/>
        <end position="226"/>
    </location>
</feature>
<keyword evidence="6 10" id="KW-0808">Transferase</keyword>
<evidence type="ECO:0000256" key="2">
    <source>
        <dbReference type="ARBA" id="ARBA00005528"/>
    </source>
</evidence>
<evidence type="ECO:0000256" key="3">
    <source>
        <dbReference type="ARBA" id="ARBA00022490"/>
    </source>
</evidence>
<dbReference type="NCBIfam" id="TIGR00046">
    <property type="entry name" value="RsmE family RNA methyltransferase"/>
    <property type="match status" value="1"/>
</dbReference>
<dbReference type="InterPro" id="IPR006700">
    <property type="entry name" value="RsmE"/>
</dbReference>
<dbReference type="SUPFAM" id="SSF88697">
    <property type="entry name" value="PUA domain-like"/>
    <property type="match status" value="1"/>
</dbReference>
<keyword evidence="4 10" id="KW-0698">rRNA processing</keyword>
<accession>A0A5C6D2N0</accession>
<feature type="domain" description="Ribosomal RNA small subunit methyltransferase E PUA-like" evidence="12">
    <location>
        <begin position="18"/>
        <end position="62"/>
    </location>
</feature>
<dbReference type="Gene3D" id="3.40.1280.10">
    <property type="match status" value="1"/>
</dbReference>
<comment type="function">
    <text evidence="8 10">Specifically methylates the N3 position of the uracil ring of uridine 1498 (m3U1498) in 16S rRNA. Acts on the fully assembled 30S ribosomal subunit.</text>
</comment>
<evidence type="ECO:0000259" key="11">
    <source>
        <dbReference type="Pfam" id="PF04452"/>
    </source>
</evidence>
<keyword evidence="7 10" id="KW-0949">S-adenosyl-L-methionine</keyword>
<name>A0A5C6D2N0_9BACT</name>
<keyword evidence="3 10" id="KW-0963">Cytoplasm</keyword>
<evidence type="ECO:0000256" key="10">
    <source>
        <dbReference type="PIRNR" id="PIRNR015601"/>
    </source>
</evidence>
<proteinExistence type="inferred from homology"/>
<dbReference type="PIRSF" id="PIRSF015601">
    <property type="entry name" value="MTase_slr0722"/>
    <property type="match status" value="1"/>
</dbReference>
<dbReference type="GO" id="GO:0070042">
    <property type="term" value="F:rRNA (uridine-N3-)-methyltransferase activity"/>
    <property type="evidence" value="ECO:0007669"/>
    <property type="project" value="TreeGrafter"/>
</dbReference>
<dbReference type="AlphaFoldDB" id="A0A5C6D2N0"/>
<evidence type="ECO:0000313" key="13">
    <source>
        <dbReference type="EMBL" id="TWU30041.1"/>
    </source>
</evidence>
<dbReference type="SUPFAM" id="SSF75217">
    <property type="entry name" value="alpha/beta knot"/>
    <property type="match status" value="1"/>
</dbReference>
<dbReference type="PANTHER" id="PTHR30027">
    <property type="entry name" value="RIBOSOMAL RNA SMALL SUBUNIT METHYLTRANSFERASE E"/>
    <property type="match status" value="1"/>
</dbReference>
<evidence type="ECO:0000256" key="5">
    <source>
        <dbReference type="ARBA" id="ARBA00022603"/>
    </source>
</evidence>
<sequence length="229" mass="24843">MKDRYFSDTPITGTSVTLQGNEAHHLLHVMRAKPGTELTVFDGQGGEWSAVVVRLGRTEVELALGEHDPIERETAFEITLAVPLPKGDRQRWLIEKAVELGVARLLPLTTERSTKSAAEAPAKLTRYVIEASKQCGRNCLMQIEQPQSWPELAASVIAPSRILAHPGSKPLSEIKSTGPVLIAIGPEGGFTDGEEAEAVENGWQVVGLGERILRIETAALALVSLWGIR</sequence>
<keyword evidence="14" id="KW-1185">Reference proteome</keyword>
<dbReference type="InterPro" id="IPR029026">
    <property type="entry name" value="tRNA_m1G_MTases_N"/>
</dbReference>
<dbReference type="InterPro" id="IPR046887">
    <property type="entry name" value="RsmE_PUA-like"/>
</dbReference>
<dbReference type="EC" id="2.1.1.193" evidence="10"/>
<dbReference type="Proteomes" id="UP000318437">
    <property type="component" value="Unassembled WGS sequence"/>
</dbReference>
<organism evidence="13 14">
    <name type="scientific">Bythopirellula polymerisocia</name>
    <dbReference type="NCBI Taxonomy" id="2528003"/>
    <lineage>
        <taxon>Bacteria</taxon>
        <taxon>Pseudomonadati</taxon>
        <taxon>Planctomycetota</taxon>
        <taxon>Planctomycetia</taxon>
        <taxon>Pirellulales</taxon>
        <taxon>Lacipirellulaceae</taxon>
        <taxon>Bythopirellula</taxon>
    </lineage>
</organism>
<evidence type="ECO:0000259" key="12">
    <source>
        <dbReference type="Pfam" id="PF20260"/>
    </source>
</evidence>
<dbReference type="GO" id="GO:0070475">
    <property type="term" value="P:rRNA base methylation"/>
    <property type="evidence" value="ECO:0007669"/>
    <property type="project" value="TreeGrafter"/>
</dbReference>
<keyword evidence="5 10" id="KW-0489">Methyltransferase</keyword>
<gene>
    <name evidence="13" type="primary">rsmE</name>
    <name evidence="13" type="ORF">Pla144_08270</name>
</gene>
<dbReference type="InterPro" id="IPR046886">
    <property type="entry name" value="RsmE_MTase_dom"/>
</dbReference>
<dbReference type="PANTHER" id="PTHR30027:SF3">
    <property type="entry name" value="16S RRNA (URACIL(1498)-N(3))-METHYLTRANSFERASE"/>
    <property type="match status" value="1"/>
</dbReference>
<dbReference type="RefSeq" id="WP_146447977.1">
    <property type="nucleotide sequence ID" value="NZ_SJPS01000001.1"/>
</dbReference>
<dbReference type="InterPro" id="IPR029028">
    <property type="entry name" value="Alpha/beta_knot_MTases"/>
</dbReference>
<evidence type="ECO:0000256" key="6">
    <source>
        <dbReference type="ARBA" id="ARBA00022679"/>
    </source>
</evidence>
<evidence type="ECO:0000313" key="14">
    <source>
        <dbReference type="Proteomes" id="UP000318437"/>
    </source>
</evidence>
<dbReference type="Pfam" id="PF04452">
    <property type="entry name" value="Methyltrans_RNA"/>
    <property type="match status" value="1"/>
</dbReference>
<dbReference type="GO" id="GO:0005737">
    <property type="term" value="C:cytoplasm"/>
    <property type="evidence" value="ECO:0007669"/>
    <property type="project" value="UniProtKB-SubCell"/>
</dbReference>
<comment type="caution">
    <text evidence="13">The sequence shown here is derived from an EMBL/GenBank/DDBJ whole genome shotgun (WGS) entry which is preliminary data.</text>
</comment>
<reference evidence="13 14" key="1">
    <citation type="submission" date="2019-02" db="EMBL/GenBank/DDBJ databases">
        <title>Deep-cultivation of Planctomycetes and their phenomic and genomic characterization uncovers novel biology.</title>
        <authorList>
            <person name="Wiegand S."/>
            <person name="Jogler M."/>
            <person name="Boedeker C."/>
            <person name="Pinto D."/>
            <person name="Vollmers J."/>
            <person name="Rivas-Marin E."/>
            <person name="Kohn T."/>
            <person name="Peeters S.H."/>
            <person name="Heuer A."/>
            <person name="Rast P."/>
            <person name="Oberbeckmann S."/>
            <person name="Bunk B."/>
            <person name="Jeske O."/>
            <person name="Meyerdierks A."/>
            <person name="Storesund J.E."/>
            <person name="Kallscheuer N."/>
            <person name="Luecker S."/>
            <person name="Lage O.M."/>
            <person name="Pohl T."/>
            <person name="Merkel B.J."/>
            <person name="Hornburger P."/>
            <person name="Mueller R.-W."/>
            <person name="Bruemmer F."/>
            <person name="Labrenz M."/>
            <person name="Spormann A.M."/>
            <person name="Op Den Camp H."/>
            <person name="Overmann J."/>
            <person name="Amann R."/>
            <person name="Jetten M.S.M."/>
            <person name="Mascher T."/>
            <person name="Medema M.H."/>
            <person name="Devos D.P."/>
            <person name="Kaster A.-K."/>
            <person name="Ovreas L."/>
            <person name="Rohde M."/>
            <person name="Galperin M.Y."/>
            <person name="Jogler C."/>
        </authorList>
    </citation>
    <scope>NUCLEOTIDE SEQUENCE [LARGE SCALE GENOMIC DNA]</scope>
    <source>
        <strain evidence="13 14">Pla144</strain>
    </source>
</reference>
<dbReference type="EMBL" id="SJPS01000001">
    <property type="protein sequence ID" value="TWU30041.1"/>
    <property type="molecule type" value="Genomic_DNA"/>
</dbReference>
<evidence type="ECO:0000256" key="1">
    <source>
        <dbReference type="ARBA" id="ARBA00004496"/>
    </source>
</evidence>